<name>A0AAD5BRV5_AMBAR</name>
<dbReference type="Proteomes" id="UP001206925">
    <property type="component" value="Unassembled WGS sequence"/>
</dbReference>
<sequence length="53" mass="6596">MILEVVRTVVWWKEMEILMQKEIMDRARRRKDWERLVEQHSGMNRIYIHKLGG</sequence>
<organism evidence="1 2">
    <name type="scientific">Ambrosia artemisiifolia</name>
    <name type="common">Common ragweed</name>
    <dbReference type="NCBI Taxonomy" id="4212"/>
    <lineage>
        <taxon>Eukaryota</taxon>
        <taxon>Viridiplantae</taxon>
        <taxon>Streptophyta</taxon>
        <taxon>Embryophyta</taxon>
        <taxon>Tracheophyta</taxon>
        <taxon>Spermatophyta</taxon>
        <taxon>Magnoliopsida</taxon>
        <taxon>eudicotyledons</taxon>
        <taxon>Gunneridae</taxon>
        <taxon>Pentapetalae</taxon>
        <taxon>asterids</taxon>
        <taxon>campanulids</taxon>
        <taxon>Asterales</taxon>
        <taxon>Asteraceae</taxon>
        <taxon>Asteroideae</taxon>
        <taxon>Heliantheae alliance</taxon>
        <taxon>Heliantheae</taxon>
        <taxon>Ambrosia</taxon>
    </lineage>
</organism>
<gene>
    <name evidence="1" type="ORF">M8C21_026806</name>
</gene>
<dbReference type="EMBL" id="JAMZMK010011226">
    <property type="protein sequence ID" value="KAI7728390.1"/>
    <property type="molecule type" value="Genomic_DNA"/>
</dbReference>
<keyword evidence="2" id="KW-1185">Reference proteome</keyword>
<protein>
    <submittedName>
        <fullName evidence="1">Uncharacterized protein</fullName>
    </submittedName>
</protein>
<comment type="caution">
    <text evidence="1">The sequence shown here is derived from an EMBL/GenBank/DDBJ whole genome shotgun (WGS) entry which is preliminary data.</text>
</comment>
<proteinExistence type="predicted"/>
<evidence type="ECO:0000313" key="1">
    <source>
        <dbReference type="EMBL" id="KAI7728390.1"/>
    </source>
</evidence>
<dbReference type="AlphaFoldDB" id="A0AAD5BRV5"/>
<evidence type="ECO:0000313" key="2">
    <source>
        <dbReference type="Proteomes" id="UP001206925"/>
    </source>
</evidence>
<accession>A0AAD5BRV5</accession>
<reference evidence="1" key="1">
    <citation type="submission" date="2022-06" db="EMBL/GenBank/DDBJ databases">
        <title>Uncovering the hologenomic basis of an extraordinary plant invasion.</title>
        <authorList>
            <person name="Bieker V.C."/>
            <person name="Martin M.D."/>
            <person name="Gilbert T."/>
            <person name="Hodgins K."/>
            <person name="Battlay P."/>
            <person name="Petersen B."/>
            <person name="Wilson J."/>
        </authorList>
    </citation>
    <scope>NUCLEOTIDE SEQUENCE</scope>
    <source>
        <strain evidence="1">AA19_3_7</strain>
        <tissue evidence="1">Leaf</tissue>
    </source>
</reference>